<dbReference type="SUPFAM" id="SSF74650">
    <property type="entry name" value="Galactose mutarotase-like"/>
    <property type="match status" value="1"/>
</dbReference>
<evidence type="ECO:0000259" key="8">
    <source>
        <dbReference type="SMART" id="SM01038"/>
    </source>
</evidence>
<evidence type="ECO:0000256" key="4">
    <source>
        <dbReference type="ARBA" id="ARBA00022801"/>
    </source>
</evidence>
<dbReference type="HOGENOM" id="CLU_002346_1_1_12"/>
<dbReference type="OrthoDB" id="9801077at2"/>
<dbReference type="InterPro" id="IPR008979">
    <property type="entry name" value="Galactose-bd-like_sf"/>
</dbReference>
<dbReference type="Gene3D" id="2.70.98.10">
    <property type="match status" value="1"/>
</dbReference>
<proteinExistence type="inferred from homology"/>
<reference evidence="10" key="1">
    <citation type="submission" date="2009-12" db="EMBL/GenBank/DDBJ databases">
        <title>Complete sequence of Treponema azotonutricium strain ZAS-9.</title>
        <authorList>
            <person name="Tetu S.G."/>
            <person name="Matson E."/>
            <person name="Ren Q."/>
            <person name="Seshadri R."/>
            <person name="Elbourne L."/>
            <person name="Hassan K.A."/>
            <person name="Durkin A."/>
            <person name="Radune D."/>
            <person name="Mohamoud Y."/>
            <person name="Shay R."/>
            <person name="Jin S."/>
            <person name="Zhang X."/>
            <person name="Lucey K."/>
            <person name="Ballor N.R."/>
            <person name="Ottesen E."/>
            <person name="Rosenthal R."/>
            <person name="Allen A."/>
            <person name="Leadbetter J.R."/>
            <person name="Paulsen I.T."/>
        </authorList>
    </citation>
    <scope>NUCLEOTIDE SEQUENCE [LARGE SCALE GENOMIC DNA]</scope>
    <source>
        <strain evidence="10">ATCC BAA-888 / DSM 13862 / ZAS-9</strain>
    </source>
</reference>
<dbReference type="PANTHER" id="PTHR46323:SF2">
    <property type="entry name" value="BETA-GALACTOSIDASE"/>
    <property type="match status" value="1"/>
</dbReference>
<dbReference type="InterPro" id="IPR032312">
    <property type="entry name" value="LacZ_4"/>
</dbReference>
<dbReference type="InterPro" id="IPR011013">
    <property type="entry name" value="Gal_mutarotase_sf_dom"/>
</dbReference>
<dbReference type="Pfam" id="PF02837">
    <property type="entry name" value="Glyco_hydro_2_N"/>
    <property type="match status" value="1"/>
</dbReference>
<dbReference type="InterPro" id="IPR014718">
    <property type="entry name" value="GH-type_carb-bd"/>
</dbReference>
<dbReference type="PROSITE" id="PS00608">
    <property type="entry name" value="GLYCOSYL_HYDROL_F2_2"/>
    <property type="match status" value="1"/>
</dbReference>
<dbReference type="STRING" id="545695.TREAZ_1250"/>
<protein>
    <recommendedName>
        <fullName evidence="3 7">Beta-galactosidase</fullName>
        <ecNumber evidence="3 7">3.2.1.23</ecNumber>
    </recommendedName>
    <alternativeName>
        <fullName evidence="6 7">Lactase</fullName>
    </alternativeName>
</protein>
<organism evidence="9 10">
    <name type="scientific">Leadbettera azotonutricia (strain ATCC BAA-888 / DSM 13862 / ZAS-9)</name>
    <name type="common">Treponema azotonutricium</name>
    <dbReference type="NCBI Taxonomy" id="545695"/>
    <lineage>
        <taxon>Bacteria</taxon>
        <taxon>Pseudomonadati</taxon>
        <taxon>Spirochaetota</taxon>
        <taxon>Spirochaetia</taxon>
        <taxon>Spirochaetales</taxon>
        <taxon>Breznakiellaceae</taxon>
        <taxon>Leadbettera</taxon>
    </lineage>
</organism>
<dbReference type="PANTHER" id="PTHR46323">
    <property type="entry name" value="BETA-GALACTOSIDASE"/>
    <property type="match status" value="1"/>
</dbReference>
<dbReference type="InterPro" id="IPR017853">
    <property type="entry name" value="GH"/>
</dbReference>
<evidence type="ECO:0000313" key="9">
    <source>
        <dbReference type="EMBL" id="AEF80165.1"/>
    </source>
</evidence>
<dbReference type="Pfam" id="PF02929">
    <property type="entry name" value="Bgal_small_N"/>
    <property type="match status" value="1"/>
</dbReference>
<dbReference type="PRINTS" id="PR00132">
    <property type="entry name" value="GLHYDRLASE2"/>
</dbReference>
<keyword evidence="10" id="KW-1185">Reference proteome</keyword>
<evidence type="ECO:0000256" key="7">
    <source>
        <dbReference type="RuleBase" id="RU361154"/>
    </source>
</evidence>
<dbReference type="eggNOG" id="COG3250">
    <property type="taxonomic scope" value="Bacteria"/>
</dbReference>
<evidence type="ECO:0000256" key="3">
    <source>
        <dbReference type="ARBA" id="ARBA00012756"/>
    </source>
</evidence>
<accession>F5Y6M1</accession>
<dbReference type="PROSITE" id="PS00719">
    <property type="entry name" value="GLYCOSYL_HYDROL_F2_1"/>
    <property type="match status" value="1"/>
</dbReference>
<dbReference type="InterPro" id="IPR023230">
    <property type="entry name" value="Glyco_hydro_2_CS"/>
</dbReference>
<dbReference type="Pfam" id="PF00703">
    <property type="entry name" value="Glyco_hydro_2"/>
    <property type="match status" value="1"/>
</dbReference>
<reference evidence="9 10" key="2">
    <citation type="journal article" date="2011" name="ISME J.">
        <title>RNA-seq reveals cooperative metabolic interactions between two termite-gut spirochete species in co-culture.</title>
        <authorList>
            <person name="Rosenthal A.Z."/>
            <person name="Matson E.G."/>
            <person name="Eldar A."/>
            <person name="Leadbetter J.R."/>
        </authorList>
    </citation>
    <scope>NUCLEOTIDE SEQUENCE [LARGE SCALE GENOMIC DNA]</scope>
    <source>
        <strain evidence="10">ATCC BAA-888 / DSM 13862 / ZAS-9</strain>
    </source>
</reference>
<dbReference type="Pfam" id="PF02836">
    <property type="entry name" value="Glyco_hydro_2_C"/>
    <property type="match status" value="1"/>
</dbReference>
<dbReference type="InterPro" id="IPR006101">
    <property type="entry name" value="Glyco_hydro_2"/>
</dbReference>
<evidence type="ECO:0000256" key="2">
    <source>
        <dbReference type="ARBA" id="ARBA00007401"/>
    </source>
</evidence>
<dbReference type="InterPro" id="IPR006102">
    <property type="entry name" value="Ig-like_GH2"/>
</dbReference>
<dbReference type="Pfam" id="PF16353">
    <property type="entry name" value="LacZ_4"/>
    <property type="match status" value="1"/>
</dbReference>
<dbReference type="InterPro" id="IPR004199">
    <property type="entry name" value="B-gal_small/dom_5"/>
</dbReference>
<dbReference type="AlphaFoldDB" id="F5Y6M1"/>
<keyword evidence="5 7" id="KW-0326">Glycosidase</keyword>
<dbReference type="Gene3D" id="2.60.120.260">
    <property type="entry name" value="Galactose-binding domain-like"/>
    <property type="match status" value="1"/>
</dbReference>
<dbReference type="InterPro" id="IPR023232">
    <property type="entry name" value="Glyco_hydro_2_AS"/>
</dbReference>
<dbReference type="EMBL" id="CP001841">
    <property type="protein sequence ID" value="AEF80165.1"/>
    <property type="molecule type" value="Genomic_DNA"/>
</dbReference>
<dbReference type="InterPro" id="IPR006103">
    <property type="entry name" value="Glyco_hydro_2_cat"/>
</dbReference>
<dbReference type="InterPro" id="IPR036156">
    <property type="entry name" value="Beta-gal/glucu_dom_sf"/>
</dbReference>
<comment type="similarity">
    <text evidence="2 7">Belongs to the glycosyl hydrolase 2 family.</text>
</comment>
<dbReference type="SUPFAM" id="SSF49785">
    <property type="entry name" value="Galactose-binding domain-like"/>
    <property type="match status" value="1"/>
</dbReference>
<dbReference type="InterPro" id="IPR013783">
    <property type="entry name" value="Ig-like_fold"/>
</dbReference>
<evidence type="ECO:0000256" key="1">
    <source>
        <dbReference type="ARBA" id="ARBA00001412"/>
    </source>
</evidence>
<dbReference type="GO" id="GO:0030246">
    <property type="term" value="F:carbohydrate binding"/>
    <property type="evidence" value="ECO:0007669"/>
    <property type="project" value="InterPro"/>
</dbReference>
<dbReference type="SMART" id="SM01038">
    <property type="entry name" value="Bgal_small_N"/>
    <property type="match status" value="1"/>
</dbReference>
<gene>
    <name evidence="9" type="ordered locus">TREAZ_1250</name>
</gene>
<evidence type="ECO:0000256" key="5">
    <source>
        <dbReference type="ARBA" id="ARBA00023295"/>
    </source>
</evidence>
<comment type="catalytic activity">
    <reaction evidence="1 7">
        <text>Hydrolysis of terminal non-reducing beta-D-galactose residues in beta-D-galactosides.</text>
        <dbReference type="EC" id="3.2.1.23"/>
    </reaction>
</comment>
<evidence type="ECO:0000313" key="10">
    <source>
        <dbReference type="Proteomes" id="UP000009222"/>
    </source>
</evidence>
<dbReference type="SUPFAM" id="SSF49303">
    <property type="entry name" value="beta-Galactosidase/glucuronidase domain"/>
    <property type="match status" value="2"/>
</dbReference>
<dbReference type="RefSeq" id="WP_015710745.1">
    <property type="nucleotide sequence ID" value="NC_015577.1"/>
</dbReference>
<dbReference type="Proteomes" id="UP000009222">
    <property type="component" value="Chromosome"/>
</dbReference>
<name>F5Y6M1_LEAAZ</name>
<evidence type="ECO:0000256" key="6">
    <source>
        <dbReference type="ARBA" id="ARBA00032230"/>
    </source>
</evidence>
<dbReference type="Gene3D" id="3.20.20.80">
    <property type="entry name" value="Glycosidases"/>
    <property type="match status" value="1"/>
</dbReference>
<dbReference type="InterPro" id="IPR050347">
    <property type="entry name" value="Bact_Beta-galactosidase"/>
</dbReference>
<dbReference type="Gene3D" id="2.60.40.10">
    <property type="entry name" value="Immunoglobulins"/>
    <property type="match status" value="2"/>
</dbReference>
<dbReference type="GO" id="GO:0009341">
    <property type="term" value="C:beta-galactosidase complex"/>
    <property type="evidence" value="ECO:0007669"/>
    <property type="project" value="InterPro"/>
</dbReference>
<feature type="domain" description="Beta galactosidase small chain/" evidence="8">
    <location>
        <begin position="801"/>
        <end position="1106"/>
    </location>
</feature>
<dbReference type="SUPFAM" id="SSF51445">
    <property type="entry name" value="(Trans)glycosidases"/>
    <property type="match status" value="1"/>
</dbReference>
<dbReference type="GO" id="GO:0005990">
    <property type="term" value="P:lactose catabolic process"/>
    <property type="evidence" value="ECO:0007669"/>
    <property type="project" value="TreeGrafter"/>
</dbReference>
<dbReference type="EC" id="3.2.1.23" evidence="3 7"/>
<keyword evidence="4 7" id="KW-0378">Hydrolase</keyword>
<dbReference type="KEGG" id="taz:TREAZ_1250"/>
<dbReference type="InParanoid" id="F5Y6M1"/>
<dbReference type="InterPro" id="IPR006104">
    <property type="entry name" value="Glyco_hydro_2_N"/>
</dbReference>
<dbReference type="GO" id="GO:0004565">
    <property type="term" value="F:beta-galactosidase activity"/>
    <property type="evidence" value="ECO:0007669"/>
    <property type="project" value="UniProtKB-EC"/>
</dbReference>
<sequence length="1109" mass="123525">MANKFIPPIWENPEIQEINRLPIRSPLLPFGSAKDALAECIAGPEFEKPGENPWYFGLDGQWSFKLLDNPYDDEKDGVGCTGIAFGLHAPDWTDPSYKAAWPEIKVPGTWTRQGYDKPHYTNVQMPFNCLPPNAPEKNPTGLYRRTITIPAAWKNRRTVLHIGSAESVLLVYVNGTFAGAGKDTRLPQEFDITAFLSSTGKNTICLKVVRYSDASYVEDQDEWWLGGIHRSVYLYSTAPCFIQDIEAIPGRIVEEGGKKKGKFNLKVTLGGNLPTGRISGNVAVIDKAEKAKADAEAFTISYALYPFSLPASRTEALEYAAGLGKKQKALVSGELKLECNYRINSNRVEAELAVPNPLPWSHEGPNLYLLTVSLSQNSKHIESAAFCTAFRTVLVSKRELLINNRAVLIKGANRHEHDEYTGKTQDTKKMLRDIELLKTHNFNAVRTSHYPNDERWYDLCDRYGIYLVDEADIENHAFYDQICWDIAWANAYAIRTQRMVKRDKNHPSIIIWSLGNESGDGGNHSMISAWVHRYDPSRPVNYEGAIRPEKGQGGFTLDSLNRSKELTDIIGPMYPQIDLITDFTKYREDHRPLIMIEYSHAMGNSNGNLADYWEAIETHHGLQGGFIWEWIDHGFAAEGPKGQKYWKYGGDFGDTPSDMDFCCDGLLWPDQTPKPAMEECRQVFCPIKLKPVPSKPYTFIVENHLDFTVLNAAVELVWSLKAEASVLKGEAVLAKGKLALPALAPGESAEISLPVPAKVDFKDYDGAIYIHADFLQKKAAPFVKAGHVLGSAQRILRESLGIKKNVPVPASSKAAEELSTFMDSFTPSLFRVPTQNDGLKVFIPLRGDPAGEFYYRGKAMFPWLDLDLLHMRSVDAKIEDTYLDGFEAKRYTANLIAGPGADKQFKDRFLGTYTKIAARPAIPGKGPQTGNPLILDFTFDLAGDLPELAKVGVSAKIPAEYSNISWFGGGQHESYPDRLAAAFLGLYSGTPEELEVPYVMPQENGNRSGLRVLALGSKKASPGKPRAVIIRPDKPLNFSISRYTQENLMEALHTIDLKDVTAGAKGYYTLNIDIAQRGLGTATCGPDTLEKYRVRPGLFKMRLYIGAEY</sequence>